<dbReference type="InParanoid" id="A0A2V0PF36"/>
<feature type="region of interest" description="Disordered" evidence="1">
    <location>
        <begin position="395"/>
        <end position="478"/>
    </location>
</feature>
<proteinExistence type="predicted"/>
<feature type="compositionally biased region" description="Acidic residues" evidence="1">
    <location>
        <begin position="466"/>
        <end position="478"/>
    </location>
</feature>
<evidence type="ECO:0000256" key="1">
    <source>
        <dbReference type="SAM" id="MobiDB-lite"/>
    </source>
</evidence>
<evidence type="ECO:0000313" key="2">
    <source>
        <dbReference type="EMBL" id="GBF96490.1"/>
    </source>
</evidence>
<comment type="caution">
    <text evidence="2">The sequence shown here is derived from an EMBL/GenBank/DDBJ whole genome shotgun (WGS) entry which is preliminary data.</text>
</comment>
<dbReference type="OrthoDB" id="10663354at2759"/>
<gene>
    <name evidence="2" type="ORF">Rsub_09832</name>
</gene>
<organism evidence="2 3">
    <name type="scientific">Raphidocelis subcapitata</name>
    <dbReference type="NCBI Taxonomy" id="307507"/>
    <lineage>
        <taxon>Eukaryota</taxon>
        <taxon>Viridiplantae</taxon>
        <taxon>Chlorophyta</taxon>
        <taxon>core chlorophytes</taxon>
        <taxon>Chlorophyceae</taxon>
        <taxon>CS clade</taxon>
        <taxon>Sphaeropleales</taxon>
        <taxon>Selenastraceae</taxon>
        <taxon>Raphidocelis</taxon>
    </lineage>
</organism>
<evidence type="ECO:0000313" key="3">
    <source>
        <dbReference type="Proteomes" id="UP000247498"/>
    </source>
</evidence>
<reference evidence="2 3" key="1">
    <citation type="journal article" date="2018" name="Sci. Rep.">
        <title>Raphidocelis subcapitata (=Pseudokirchneriella subcapitata) provides an insight into genome evolution and environmental adaptations in the Sphaeropleales.</title>
        <authorList>
            <person name="Suzuki S."/>
            <person name="Yamaguchi H."/>
            <person name="Nakajima N."/>
            <person name="Kawachi M."/>
        </authorList>
    </citation>
    <scope>NUCLEOTIDE SEQUENCE [LARGE SCALE GENOMIC DNA]</scope>
    <source>
        <strain evidence="2 3">NIES-35</strain>
    </source>
</reference>
<sequence>MALASYAAFFANPDLADAEVRFTAPAAAPATSAAAPRAPPRLLAALPAHRIVLKPASERWAAELERWTGCGGSGGGGGGVPAVTIGLAGPEELPLGRAMVKALYSGQLEVPALLSPEASPEAPAVDGAGGGEEAALLRLLELAHCSLLAGVVGLACARLAALAQGGRLSWDAVTRLLSAPEDLASSREFTPLRADLASAVRARLGNLEAALNDAPAITALAALPAAALAGLLGGGGAAAAGEASAVAAANAWVAARGGAANVAAEDCAALLRCVRVDQLAPTYRALALPNISWVVKSGASVQLAQAVALLALPPELSELRREGLAAYPSLRRWARHWLGRGPRARPPPPAGAAAAAGALRVEAPAVGEERLASMFRAAQARLAAADAAAAGAGAAAALGPREAKPPKRRRAEGWEEGAEPRRRRAASAPASQDGDGGDDGDDTRPPRDGGRRRAADAGGGPAVGAGEEEEEEAEEEGGEVAVRTTFFAGFHWHCALRWAPVGRPPPAPRGGRGRGRGRGGGGGGAGARGAGPVPLRLELSLSASHAWCRRGVPLELRGASARVDSLADAAAPPPPARGGGRGGRGAAAGAARLMAAGAGAPPAWRAAGGAGDAGGGPAPGGGEAPCLPRELVFSAFLPVHVSEWVSDWEGREGMPLALLPYLGGRGGALRASVAAAEIV</sequence>
<dbReference type="AlphaFoldDB" id="A0A2V0PF36"/>
<dbReference type="Proteomes" id="UP000247498">
    <property type="component" value="Unassembled WGS sequence"/>
</dbReference>
<accession>A0A2V0PF36</accession>
<protein>
    <submittedName>
        <fullName evidence="2">Uncharacterized protein</fullName>
    </submittedName>
</protein>
<feature type="region of interest" description="Disordered" evidence="1">
    <location>
        <begin position="567"/>
        <end position="586"/>
    </location>
</feature>
<feature type="compositionally biased region" description="Basic and acidic residues" evidence="1">
    <location>
        <begin position="442"/>
        <end position="455"/>
    </location>
</feature>
<dbReference type="EMBL" id="BDRX01000081">
    <property type="protein sequence ID" value="GBF96490.1"/>
    <property type="molecule type" value="Genomic_DNA"/>
</dbReference>
<feature type="compositionally biased region" description="Gly residues" evidence="1">
    <location>
        <begin position="577"/>
        <end position="586"/>
    </location>
</feature>
<feature type="region of interest" description="Disordered" evidence="1">
    <location>
        <begin position="498"/>
        <end position="531"/>
    </location>
</feature>
<name>A0A2V0PF36_9CHLO</name>
<keyword evidence="3" id="KW-1185">Reference proteome</keyword>
<feature type="compositionally biased region" description="Gly residues" evidence="1">
    <location>
        <begin position="518"/>
        <end position="529"/>
    </location>
</feature>